<evidence type="ECO:0000256" key="6">
    <source>
        <dbReference type="ARBA" id="ARBA00023125"/>
    </source>
</evidence>
<evidence type="ECO:0008006" key="11">
    <source>
        <dbReference type="Google" id="ProtNLM"/>
    </source>
</evidence>
<feature type="compositionally biased region" description="Basic and acidic residues" evidence="8">
    <location>
        <begin position="309"/>
        <end position="335"/>
    </location>
</feature>
<comment type="caution">
    <text evidence="9">The sequence shown here is derived from an EMBL/GenBank/DDBJ whole genome shotgun (WGS) entry which is preliminary data.</text>
</comment>
<evidence type="ECO:0000256" key="3">
    <source>
        <dbReference type="ARBA" id="ARBA00022763"/>
    </source>
</evidence>
<dbReference type="PANTHER" id="PTHR13604:SF0">
    <property type="entry name" value="ABASIC SITE PROCESSING PROTEIN HMCES"/>
    <property type="match status" value="1"/>
</dbReference>
<dbReference type="AlphaFoldDB" id="A0AAJ0B3G6"/>
<dbReference type="EMBL" id="MU839844">
    <property type="protein sequence ID" value="KAK1750872.1"/>
    <property type="molecule type" value="Genomic_DNA"/>
</dbReference>
<feature type="region of interest" description="Disordered" evidence="8">
    <location>
        <begin position="59"/>
        <end position="93"/>
    </location>
</feature>
<keyword evidence="7" id="KW-0456">Lyase</keyword>
<keyword evidence="5" id="KW-0190">Covalent protein-DNA linkage</keyword>
<name>A0AAJ0B3G6_9PEZI</name>
<dbReference type="GO" id="GO:0016829">
    <property type="term" value="F:lyase activity"/>
    <property type="evidence" value="ECO:0007669"/>
    <property type="project" value="UniProtKB-KW"/>
</dbReference>
<evidence type="ECO:0000313" key="10">
    <source>
        <dbReference type="Proteomes" id="UP001239445"/>
    </source>
</evidence>
<evidence type="ECO:0000256" key="8">
    <source>
        <dbReference type="SAM" id="MobiDB-lite"/>
    </source>
</evidence>
<proteinExistence type="inferred from homology"/>
<keyword evidence="10" id="KW-1185">Reference proteome</keyword>
<reference evidence="9" key="1">
    <citation type="submission" date="2023-06" db="EMBL/GenBank/DDBJ databases">
        <title>Genome-scale phylogeny and comparative genomics of the fungal order Sordariales.</title>
        <authorList>
            <consortium name="Lawrence Berkeley National Laboratory"/>
            <person name="Hensen N."/>
            <person name="Bonometti L."/>
            <person name="Westerberg I."/>
            <person name="Brannstrom I.O."/>
            <person name="Guillou S."/>
            <person name="Cros-Aarteil S."/>
            <person name="Calhoun S."/>
            <person name="Haridas S."/>
            <person name="Kuo A."/>
            <person name="Mondo S."/>
            <person name="Pangilinan J."/>
            <person name="Riley R."/>
            <person name="Labutti K."/>
            <person name="Andreopoulos B."/>
            <person name="Lipzen A."/>
            <person name="Chen C."/>
            <person name="Yanf M."/>
            <person name="Daum C."/>
            <person name="Ng V."/>
            <person name="Clum A."/>
            <person name="Steindorff A."/>
            <person name="Ohm R."/>
            <person name="Martin F."/>
            <person name="Silar P."/>
            <person name="Natvig D."/>
            <person name="Lalanne C."/>
            <person name="Gautier V."/>
            <person name="Ament-Velasquez S.L."/>
            <person name="Kruys A."/>
            <person name="Hutchinson M.I."/>
            <person name="Powell A.J."/>
            <person name="Barry K."/>
            <person name="Miller A.N."/>
            <person name="Grigoriev I.V."/>
            <person name="Debuchy R."/>
            <person name="Gladieux P."/>
            <person name="Thoren M.H."/>
            <person name="Johannesson H."/>
        </authorList>
    </citation>
    <scope>NUCLEOTIDE SEQUENCE</scope>
    <source>
        <strain evidence="9">PSN4</strain>
    </source>
</reference>
<dbReference type="PANTHER" id="PTHR13604">
    <property type="entry name" value="DC12-RELATED"/>
    <property type="match status" value="1"/>
</dbReference>
<keyword evidence="2" id="KW-0645">Protease</keyword>
<feature type="compositionally biased region" description="Basic and acidic residues" evidence="8">
    <location>
        <begin position="350"/>
        <end position="362"/>
    </location>
</feature>
<dbReference type="InterPro" id="IPR036590">
    <property type="entry name" value="SRAP-like"/>
</dbReference>
<protein>
    <recommendedName>
        <fullName evidence="11">DUF159-domain-containing protein</fullName>
    </recommendedName>
</protein>
<dbReference type="Pfam" id="PF02586">
    <property type="entry name" value="SRAP"/>
    <property type="match status" value="1"/>
</dbReference>
<keyword evidence="6" id="KW-0238">DNA-binding</keyword>
<gene>
    <name evidence="9" type="ORF">QBC47DRAFT_330945</name>
</gene>
<evidence type="ECO:0000256" key="4">
    <source>
        <dbReference type="ARBA" id="ARBA00022801"/>
    </source>
</evidence>
<organism evidence="9 10">
    <name type="scientific">Echria macrotheca</name>
    <dbReference type="NCBI Taxonomy" id="438768"/>
    <lineage>
        <taxon>Eukaryota</taxon>
        <taxon>Fungi</taxon>
        <taxon>Dikarya</taxon>
        <taxon>Ascomycota</taxon>
        <taxon>Pezizomycotina</taxon>
        <taxon>Sordariomycetes</taxon>
        <taxon>Sordariomycetidae</taxon>
        <taxon>Sordariales</taxon>
        <taxon>Schizotheciaceae</taxon>
        <taxon>Echria</taxon>
    </lineage>
</organism>
<dbReference type="Proteomes" id="UP001239445">
    <property type="component" value="Unassembled WGS sequence"/>
</dbReference>
<feature type="region of interest" description="Disordered" evidence="8">
    <location>
        <begin position="18"/>
        <end position="39"/>
    </location>
</feature>
<keyword evidence="3" id="KW-0227">DNA damage</keyword>
<dbReference type="GO" id="GO:0003697">
    <property type="term" value="F:single-stranded DNA binding"/>
    <property type="evidence" value="ECO:0007669"/>
    <property type="project" value="InterPro"/>
</dbReference>
<feature type="region of interest" description="Disordered" evidence="8">
    <location>
        <begin position="295"/>
        <end position="396"/>
    </location>
</feature>
<feature type="compositionally biased region" description="Acidic residues" evidence="8">
    <location>
        <begin position="23"/>
        <end position="34"/>
    </location>
</feature>
<accession>A0AAJ0B3G6</accession>
<evidence type="ECO:0000256" key="1">
    <source>
        <dbReference type="ARBA" id="ARBA00008136"/>
    </source>
</evidence>
<dbReference type="SUPFAM" id="SSF143081">
    <property type="entry name" value="BB1717-like"/>
    <property type="match status" value="1"/>
</dbReference>
<dbReference type="Gene3D" id="3.90.1680.10">
    <property type="entry name" value="SOS response associated peptidase-like"/>
    <property type="match status" value="1"/>
</dbReference>
<evidence type="ECO:0000256" key="2">
    <source>
        <dbReference type="ARBA" id="ARBA00022670"/>
    </source>
</evidence>
<dbReference type="InterPro" id="IPR003738">
    <property type="entry name" value="SRAP"/>
</dbReference>
<evidence type="ECO:0000256" key="7">
    <source>
        <dbReference type="ARBA" id="ARBA00023239"/>
    </source>
</evidence>
<sequence>MCGRYALAMRPSRIRELLQNDDMPVDDAPADEGDGAPRQAYNFAPGYYGIVYRADVPDHGAGPASARRAHRQGQDEPKEEDDDSSPAAAEPGEKEVHYKLHTMKWGLVPSWTKRNPDYASVLKTINCRDDSLATPGGLWGGIKGRKRCVVIAEGFYEWITKGPKTKVPYYVKRKDGRVMCFAGLWDCVSYEDGEKVYTYTIVTTSSSERLRFLHDRMPVILEPGSEEMRMWLDPGRWEWDRELQGMLRPFAGELEVYAVDQGVGKVGNESRAFVRPVGSLENKGNIANFFAKGKEGKGKGEVEGGNLTESKEAEKEGVTKETGEDSQRGVKRDAEAVDDQESSQGQPPSKKVEVSPAKEKSRPKISATSNPARSPAKNKGMGAGSRKITSFFGKAG</sequence>
<comment type="similarity">
    <text evidence="1">Belongs to the SOS response-associated peptidase family.</text>
</comment>
<evidence type="ECO:0000313" key="9">
    <source>
        <dbReference type="EMBL" id="KAK1750872.1"/>
    </source>
</evidence>
<dbReference type="GO" id="GO:0006508">
    <property type="term" value="P:proteolysis"/>
    <property type="evidence" value="ECO:0007669"/>
    <property type="project" value="UniProtKB-KW"/>
</dbReference>
<dbReference type="GO" id="GO:0008233">
    <property type="term" value="F:peptidase activity"/>
    <property type="evidence" value="ECO:0007669"/>
    <property type="project" value="UniProtKB-KW"/>
</dbReference>
<keyword evidence="4" id="KW-0378">Hydrolase</keyword>
<evidence type="ECO:0000256" key="5">
    <source>
        <dbReference type="ARBA" id="ARBA00023124"/>
    </source>
</evidence>
<dbReference type="GO" id="GO:0106300">
    <property type="term" value="P:protein-DNA covalent cross-linking repair"/>
    <property type="evidence" value="ECO:0007669"/>
    <property type="project" value="InterPro"/>
</dbReference>